<keyword evidence="2" id="KW-1185">Reference proteome</keyword>
<organism evidence="1 2">
    <name type="scientific">Varroa destructor</name>
    <name type="common">Honeybee mite</name>
    <dbReference type="NCBI Taxonomy" id="109461"/>
    <lineage>
        <taxon>Eukaryota</taxon>
        <taxon>Metazoa</taxon>
        <taxon>Ecdysozoa</taxon>
        <taxon>Arthropoda</taxon>
        <taxon>Chelicerata</taxon>
        <taxon>Arachnida</taxon>
        <taxon>Acari</taxon>
        <taxon>Parasitiformes</taxon>
        <taxon>Mesostigmata</taxon>
        <taxon>Gamasina</taxon>
        <taxon>Dermanyssoidea</taxon>
        <taxon>Varroidae</taxon>
        <taxon>Varroa</taxon>
    </lineage>
</organism>
<accession>A0A7M7JTA1</accession>
<proteinExistence type="predicted"/>
<evidence type="ECO:0000313" key="1">
    <source>
        <dbReference type="EnsemblMetazoa" id="XP_022656894"/>
    </source>
</evidence>
<dbReference type="RefSeq" id="XP_022656894.1">
    <property type="nucleotide sequence ID" value="XM_022801159.1"/>
</dbReference>
<reference evidence="1" key="1">
    <citation type="submission" date="2021-01" db="UniProtKB">
        <authorList>
            <consortium name="EnsemblMetazoa"/>
        </authorList>
    </citation>
    <scope>IDENTIFICATION</scope>
</reference>
<name>A0A7M7JTA1_VARDE</name>
<dbReference type="GeneID" id="111248591"/>
<dbReference type="EnsemblMetazoa" id="XM_022801159">
    <property type="protein sequence ID" value="XP_022656894"/>
    <property type="gene ID" value="LOC111248591"/>
</dbReference>
<dbReference type="Proteomes" id="UP000594260">
    <property type="component" value="Unplaced"/>
</dbReference>
<sequence>MIVDLLSGVGVSRHIGQTCCHNFVRRVSIHSQKVNRKCEERCSFNMRSINSQESLSDADVGLCNNENHIDPEVKQYMFAYRLQEDLGSRRLYSELPTVKAVRQKASAA</sequence>
<dbReference type="AlphaFoldDB" id="A0A7M7JTA1"/>
<evidence type="ECO:0000313" key="2">
    <source>
        <dbReference type="Proteomes" id="UP000594260"/>
    </source>
</evidence>
<protein>
    <submittedName>
        <fullName evidence="1">Uncharacterized protein</fullName>
    </submittedName>
</protein>